<dbReference type="GO" id="GO:0008270">
    <property type="term" value="F:zinc ion binding"/>
    <property type="evidence" value="ECO:0007669"/>
    <property type="project" value="UniProtKB-KW"/>
</dbReference>
<accession>A0A5P1EQF3</accession>
<dbReference type="GO" id="GO:0000785">
    <property type="term" value="C:chromatin"/>
    <property type="evidence" value="ECO:0007669"/>
    <property type="project" value="TreeGrafter"/>
</dbReference>
<dbReference type="PANTHER" id="PTHR10782">
    <property type="entry name" value="ZINC FINGER MIZ DOMAIN-CONTAINING PROTEIN"/>
    <property type="match status" value="1"/>
</dbReference>
<reference evidence="7" key="1">
    <citation type="journal article" date="2017" name="Nat. Commun.">
        <title>The asparagus genome sheds light on the origin and evolution of a young Y chromosome.</title>
        <authorList>
            <person name="Harkess A."/>
            <person name="Zhou J."/>
            <person name="Xu C."/>
            <person name="Bowers J.E."/>
            <person name="Van der Hulst R."/>
            <person name="Ayyampalayam S."/>
            <person name="Mercati F."/>
            <person name="Riccardi P."/>
            <person name="McKain M.R."/>
            <person name="Kakrana A."/>
            <person name="Tang H."/>
            <person name="Ray J."/>
            <person name="Groenendijk J."/>
            <person name="Arikit S."/>
            <person name="Mathioni S.M."/>
            <person name="Nakano M."/>
            <person name="Shan H."/>
            <person name="Telgmann-Rauber A."/>
            <person name="Kanno A."/>
            <person name="Yue Z."/>
            <person name="Chen H."/>
            <person name="Li W."/>
            <person name="Chen Y."/>
            <person name="Xu X."/>
            <person name="Zhang Y."/>
            <person name="Luo S."/>
            <person name="Chen H."/>
            <person name="Gao J."/>
            <person name="Mao Z."/>
            <person name="Pires J.C."/>
            <person name="Luo M."/>
            <person name="Kudrna D."/>
            <person name="Wing R.A."/>
            <person name="Meyers B.C."/>
            <person name="Yi K."/>
            <person name="Kong H."/>
            <person name="Lavrijsen P."/>
            <person name="Sunseri F."/>
            <person name="Falavigna A."/>
            <person name="Ye Y."/>
            <person name="Leebens-Mack J.H."/>
            <person name="Chen G."/>
        </authorList>
    </citation>
    <scope>NUCLEOTIDE SEQUENCE [LARGE SCALE GENOMIC DNA]</scope>
    <source>
        <strain evidence="7">cv. DH0086</strain>
    </source>
</reference>
<evidence type="ECO:0000259" key="5">
    <source>
        <dbReference type="PROSITE" id="PS51044"/>
    </source>
</evidence>
<evidence type="ECO:0000313" key="7">
    <source>
        <dbReference type="Proteomes" id="UP000243459"/>
    </source>
</evidence>
<name>A0A5P1EQF3_ASPOF</name>
<dbReference type="InterPro" id="IPR013083">
    <property type="entry name" value="Znf_RING/FYVE/PHD"/>
</dbReference>
<dbReference type="AlphaFoldDB" id="A0A5P1EQF3"/>
<dbReference type="PANTHER" id="PTHR10782:SF4">
    <property type="entry name" value="TONALLI, ISOFORM E"/>
    <property type="match status" value="1"/>
</dbReference>
<evidence type="ECO:0000256" key="2">
    <source>
        <dbReference type="ARBA" id="ARBA00022771"/>
    </source>
</evidence>
<keyword evidence="3" id="KW-0862">Zinc</keyword>
<sequence length="787" mass="85850">MVRAVASPAQNPQQRLSVVEINALKFRMVADRLNILLSSGVSSAELFKLCLSLARGIDYALSKNDTPQTAFQLPPLVKRVYQHRNDATLQSAIALLMIAVKSACQSRWFPNADSDELLKMANELLGSFCSGIKITTEADIARNTILKIIPRFCPQLRLGQLLVSFEVKPGYGVLMSDFHIKRSTAQGESIRLFVAQTNDQETSSCLENPLEVSFLVNGVGVAGRTNVFLDKGPQLPTDITKMLKHGTNIIQASGYFKGSYIIAVAFMSKEIDFLGSDLKEYVQPAITATDTGDPEIIEGSSRISLNCPISLSRIRTPVKGYLCRHHQCFDYDNFLEINSKRPLWHCPCCNQPSSFIDLRIDQNMVKILKDMTVDTTYVVISADGLWKAVLDHDQSAVSLPNATLVEQTDQGKGDESNGKLQNAVDLTMEEDEGGNNSEAYEIGYRKSLKKFQPTPVPQSSSVSLGSSVIAPTLDNRRVGTLESLIPTCILNPASFNIACNLPPVSYQANPSTIQALPTSAEASISSEWVHSYLTNSDSCTSRGFPTLSHQTVSPLANMAGGGIDMQQISSPLDINPPVQQFHPMIQIQDQGCQLPFISTLQQIQGQGCQFSSISASQRSTELSTSPQIRALSPVALQNISVCNTPQHPVNIRGCTSSTHSPTQNVAGIPLPNFANPYIRVLASEIVAGNGRFPSVQPHPSTVQNNWQPMGRMRGSLSGNEYSAAINRYVLNPSLNSVATSEESLASNNSNTPNLHSSSVWLPPWSNLGSEERTRAEKVIFSFPLFEA</sequence>
<dbReference type="PROSITE" id="PS51044">
    <property type="entry name" value="ZF_SP_RING"/>
    <property type="match status" value="1"/>
</dbReference>
<keyword evidence="2 4" id="KW-0863">Zinc-finger</keyword>
<dbReference type="InterPro" id="IPR004181">
    <property type="entry name" value="Znf_MIZ"/>
</dbReference>
<dbReference type="Pfam" id="PF02891">
    <property type="entry name" value="zf-MIZ"/>
    <property type="match status" value="1"/>
</dbReference>
<dbReference type="Proteomes" id="UP000243459">
    <property type="component" value="Chromosome 5"/>
</dbReference>
<dbReference type="EMBL" id="CM007385">
    <property type="protein sequence ID" value="ONK68034.1"/>
    <property type="molecule type" value="Genomic_DNA"/>
</dbReference>
<dbReference type="Gramene" id="ONK68034">
    <property type="protein sequence ID" value="ONK68034"/>
    <property type="gene ID" value="A4U43_C05F6500"/>
</dbReference>
<evidence type="ECO:0000313" key="6">
    <source>
        <dbReference type="EMBL" id="ONK68034.1"/>
    </source>
</evidence>
<evidence type="ECO:0000256" key="1">
    <source>
        <dbReference type="ARBA" id="ARBA00022723"/>
    </source>
</evidence>
<keyword evidence="7" id="KW-1185">Reference proteome</keyword>
<evidence type="ECO:0000256" key="3">
    <source>
        <dbReference type="ARBA" id="ARBA00022833"/>
    </source>
</evidence>
<organism evidence="6 7">
    <name type="scientific">Asparagus officinalis</name>
    <name type="common">Garden asparagus</name>
    <dbReference type="NCBI Taxonomy" id="4686"/>
    <lineage>
        <taxon>Eukaryota</taxon>
        <taxon>Viridiplantae</taxon>
        <taxon>Streptophyta</taxon>
        <taxon>Embryophyta</taxon>
        <taxon>Tracheophyta</taxon>
        <taxon>Spermatophyta</taxon>
        <taxon>Magnoliopsida</taxon>
        <taxon>Liliopsida</taxon>
        <taxon>Asparagales</taxon>
        <taxon>Asparagaceae</taxon>
        <taxon>Asparagoideae</taxon>
        <taxon>Asparagus</taxon>
    </lineage>
</organism>
<dbReference type="GO" id="GO:0061665">
    <property type="term" value="F:SUMO ligase activity"/>
    <property type="evidence" value="ECO:0007669"/>
    <property type="project" value="TreeGrafter"/>
</dbReference>
<dbReference type="GO" id="GO:0016925">
    <property type="term" value="P:protein sumoylation"/>
    <property type="evidence" value="ECO:0007669"/>
    <property type="project" value="TreeGrafter"/>
</dbReference>
<keyword evidence="1" id="KW-0479">Metal-binding</keyword>
<feature type="domain" description="SP-RING-type" evidence="5">
    <location>
        <begin position="292"/>
        <end position="373"/>
    </location>
</feature>
<dbReference type="Gene3D" id="3.30.40.10">
    <property type="entry name" value="Zinc/RING finger domain, C3HC4 (zinc finger)"/>
    <property type="match status" value="1"/>
</dbReference>
<protein>
    <recommendedName>
        <fullName evidence="5">SP-RING-type domain-containing protein</fullName>
    </recommendedName>
</protein>
<dbReference type="CDD" id="cd16650">
    <property type="entry name" value="SP-RING_PIAS-like"/>
    <property type="match status" value="1"/>
</dbReference>
<evidence type="ECO:0000256" key="4">
    <source>
        <dbReference type="PROSITE-ProRule" id="PRU00452"/>
    </source>
</evidence>
<gene>
    <name evidence="6" type="ORF">A4U43_C05F6500</name>
</gene>
<proteinExistence type="predicted"/>